<evidence type="ECO:0000256" key="1">
    <source>
        <dbReference type="SAM" id="MobiDB-lite"/>
    </source>
</evidence>
<keyword evidence="2" id="KW-1133">Transmembrane helix</keyword>
<sequence>MAELMPAKGKQKPEARVKEGETGKEPELKGAFASVMIVGFFILITWFGVFALFLARN</sequence>
<organism evidence="3 4">
    <name type="scientific">Paenibacillus lutrae</name>
    <dbReference type="NCBI Taxonomy" id="2078573"/>
    <lineage>
        <taxon>Bacteria</taxon>
        <taxon>Bacillati</taxon>
        <taxon>Bacillota</taxon>
        <taxon>Bacilli</taxon>
        <taxon>Bacillales</taxon>
        <taxon>Paenibacillaceae</taxon>
        <taxon>Paenibacillus</taxon>
    </lineage>
</organism>
<proteinExistence type="predicted"/>
<reference evidence="3 4" key="1">
    <citation type="journal article" date="2019" name="Microorganisms">
        <title>Paenibacillus lutrae sp. nov., A Chitinolytic Species Isolated from A River Otter in Castril Natural Park, Granada, Spain.</title>
        <authorList>
            <person name="Rodriguez M."/>
            <person name="Reina J.C."/>
            <person name="Bejar V."/>
            <person name="Llamas I."/>
        </authorList>
    </citation>
    <scope>NUCLEOTIDE SEQUENCE [LARGE SCALE GENOMIC DNA]</scope>
    <source>
        <strain evidence="3 4">N10</strain>
    </source>
</reference>
<name>A0A7X3FIB9_9BACL</name>
<dbReference type="RefSeq" id="WP_157335664.1">
    <property type="nucleotide sequence ID" value="NZ_RHLK01000005.1"/>
</dbReference>
<gene>
    <name evidence="3" type="ORF">EDM21_11860</name>
</gene>
<dbReference type="InterPro" id="IPR036246">
    <property type="entry name" value="Cyt_c_oxidase_su2a_ba3"/>
</dbReference>
<feature type="compositionally biased region" description="Basic and acidic residues" evidence="1">
    <location>
        <begin position="11"/>
        <end position="24"/>
    </location>
</feature>
<evidence type="ECO:0000313" key="4">
    <source>
        <dbReference type="Proteomes" id="UP000490800"/>
    </source>
</evidence>
<keyword evidence="2" id="KW-0812">Transmembrane</keyword>
<dbReference type="OrthoDB" id="2418411at2"/>
<feature type="transmembrane region" description="Helical" evidence="2">
    <location>
        <begin position="31"/>
        <end position="55"/>
    </location>
</feature>
<comment type="caution">
    <text evidence="3">The sequence shown here is derived from an EMBL/GenBank/DDBJ whole genome shotgun (WGS) entry which is preliminary data.</text>
</comment>
<protein>
    <submittedName>
        <fullName evidence="3">Cytochrome c oxidase subunit 2A</fullName>
    </submittedName>
</protein>
<dbReference type="EMBL" id="RHLK01000005">
    <property type="protein sequence ID" value="MVP00208.1"/>
    <property type="molecule type" value="Genomic_DNA"/>
</dbReference>
<dbReference type="Pfam" id="PF08113">
    <property type="entry name" value="CoxIIa"/>
    <property type="match status" value="1"/>
</dbReference>
<evidence type="ECO:0000256" key="2">
    <source>
        <dbReference type="SAM" id="Phobius"/>
    </source>
</evidence>
<dbReference type="InterPro" id="IPR012538">
    <property type="entry name" value="Cyt_c_oxidase_su2a"/>
</dbReference>
<dbReference type="Proteomes" id="UP000490800">
    <property type="component" value="Unassembled WGS sequence"/>
</dbReference>
<dbReference type="SUPFAM" id="SSF81473">
    <property type="entry name" value="Bacterial ba3 type cytochrome c oxidase subunit IIa"/>
    <property type="match status" value="1"/>
</dbReference>
<keyword evidence="4" id="KW-1185">Reference proteome</keyword>
<evidence type="ECO:0000313" key="3">
    <source>
        <dbReference type="EMBL" id="MVP00208.1"/>
    </source>
</evidence>
<dbReference type="AlphaFoldDB" id="A0A7X3FIB9"/>
<feature type="region of interest" description="Disordered" evidence="1">
    <location>
        <begin position="1"/>
        <end position="24"/>
    </location>
</feature>
<accession>A0A7X3FIB9</accession>
<keyword evidence="2" id="KW-0472">Membrane</keyword>